<protein>
    <submittedName>
        <fullName evidence="2">Uncharacterized protein</fullName>
    </submittedName>
</protein>
<sequence>MIAWFALVSVILSLSGASSWVGNPYAHLLRNAEPPSIAYGFGGGFSSNIGGISHSSGYGTSFQTGNGQAYGAGIGSNGNARGVGFAQTAPNFNQYQFPQAYPGFGRSTSAAHSFGNFGSAVSSVQNDGHGSAISAVHSNGRSQSAISTVQNFDRGFPTLARIQPGFISRADNVGGIQTAVSSTQGPNGQATSIAQNFGGYKAAIANNVQLRNGVIQNNGATVINGPGFQSAQAHAVNSGYY</sequence>
<dbReference type="AlphaFoldDB" id="A0A9P0T0Z0"/>
<evidence type="ECO:0000256" key="1">
    <source>
        <dbReference type="SAM" id="SignalP"/>
    </source>
</evidence>
<accession>A0A9P0T0Z0</accession>
<gene>
    <name evidence="2" type="ORF">PIBRA_LOCUS1695</name>
</gene>
<keyword evidence="3" id="KW-1185">Reference proteome</keyword>
<keyword evidence="1" id="KW-0732">Signal</keyword>
<reference evidence="2" key="1">
    <citation type="submission" date="2022-05" db="EMBL/GenBank/DDBJ databases">
        <authorList>
            <person name="Okamura Y."/>
        </authorList>
    </citation>
    <scope>NUCLEOTIDE SEQUENCE</scope>
</reference>
<comment type="caution">
    <text evidence="2">The sequence shown here is derived from an EMBL/GenBank/DDBJ whole genome shotgun (WGS) entry which is preliminary data.</text>
</comment>
<proteinExistence type="predicted"/>
<evidence type="ECO:0000313" key="3">
    <source>
        <dbReference type="Proteomes" id="UP001152562"/>
    </source>
</evidence>
<name>A0A9P0T0Z0_PIEBR</name>
<evidence type="ECO:0000313" key="2">
    <source>
        <dbReference type="EMBL" id="CAH3967991.1"/>
    </source>
</evidence>
<dbReference type="Proteomes" id="UP001152562">
    <property type="component" value="Unassembled WGS sequence"/>
</dbReference>
<feature type="signal peptide" evidence="1">
    <location>
        <begin position="1"/>
        <end position="17"/>
    </location>
</feature>
<feature type="chain" id="PRO_5040307545" evidence="1">
    <location>
        <begin position="18"/>
        <end position="241"/>
    </location>
</feature>
<dbReference type="EMBL" id="CALOZG010000002">
    <property type="protein sequence ID" value="CAH3967991.1"/>
    <property type="molecule type" value="Genomic_DNA"/>
</dbReference>
<organism evidence="2 3">
    <name type="scientific">Pieris brassicae</name>
    <name type="common">White butterfly</name>
    <name type="synonym">Large white butterfly</name>
    <dbReference type="NCBI Taxonomy" id="7116"/>
    <lineage>
        <taxon>Eukaryota</taxon>
        <taxon>Metazoa</taxon>
        <taxon>Ecdysozoa</taxon>
        <taxon>Arthropoda</taxon>
        <taxon>Hexapoda</taxon>
        <taxon>Insecta</taxon>
        <taxon>Pterygota</taxon>
        <taxon>Neoptera</taxon>
        <taxon>Endopterygota</taxon>
        <taxon>Lepidoptera</taxon>
        <taxon>Glossata</taxon>
        <taxon>Ditrysia</taxon>
        <taxon>Papilionoidea</taxon>
        <taxon>Pieridae</taxon>
        <taxon>Pierinae</taxon>
        <taxon>Pieris</taxon>
    </lineage>
</organism>